<reference evidence="1" key="1">
    <citation type="submission" date="2023-08" db="EMBL/GenBank/DDBJ databases">
        <title>Black Yeasts Isolated from many extreme environments.</title>
        <authorList>
            <person name="Coleine C."/>
            <person name="Stajich J.E."/>
            <person name="Selbmann L."/>
        </authorList>
    </citation>
    <scope>NUCLEOTIDE SEQUENCE</scope>
    <source>
        <strain evidence="1">CCFEE 5810</strain>
    </source>
</reference>
<organism evidence="1 2">
    <name type="scientific">Elasticomyces elasticus</name>
    <dbReference type="NCBI Taxonomy" id="574655"/>
    <lineage>
        <taxon>Eukaryota</taxon>
        <taxon>Fungi</taxon>
        <taxon>Dikarya</taxon>
        <taxon>Ascomycota</taxon>
        <taxon>Pezizomycotina</taxon>
        <taxon>Dothideomycetes</taxon>
        <taxon>Dothideomycetidae</taxon>
        <taxon>Mycosphaerellales</taxon>
        <taxon>Teratosphaeriaceae</taxon>
        <taxon>Elasticomyces</taxon>
    </lineage>
</organism>
<evidence type="ECO:0008006" key="3">
    <source>
        <dbReference type="Google" id="ProtNLM"/>
    </source>
</evidence>
<dbReference type="PANTHER" id="PTHR24148:SF64">
    <property type="entry name" value="HETEROKARYON INCOMPATIBILITY DOMAIN-CONTAINING PROTEIN"/>
    <property type="match status" value="1"/>
</dbReference>
<evidence type="ECO:0000313" key="2">
    <source>
        <dbReference type="Proteomes" id="UP001310594"/>
    </source>
</evidence>
<dbReference type="EMBL" id="JAVRQU010000028">
    <property type="protein sequence ID" value="KAK5689820.1"/>
    <property type="molecule type" value="Genomic_DNA"/>
</dbReference>
<dbReference type="Pfam" id="PF26639">
    <property type="entry name" value="Het-6_barrel"/>
    <property type="match status" value="1"/>
</dbReference>
<dbReference type="InterPro" id="IPR052895">
    <property type="entry name" value="HetReg/Transcr_Mod"/>
</dbReference>
<proteinExistence type="predicted"/>
<comment type="caution">
    <text evidence="1">The sequence shown here is derived from an EMBL/GenBank/DDBJ whole genome shotgun (WGS) entry which is preliminary data.</text>
</comment>
<dbReference type="PANTHER" id="PTHR24148">
    <property type="entry name" value="ANKYRIN REPEAT DOMAIN-CONTAINING PROTEIN 39 HOMOLOG-RELATED"/>
    <property type="match status" value="1"/>
</dbReference>
<evidence type="ECO:0000313" key="1">
    <source>
        <dbReference type="EMBL" id="KAK5689820.1"/>
    </source>
</evidence>
<protein>
    <recommendedName>
        <fullName evidence="3">Heterokaryon incompatibility domain-containing protein</fullName>
    </recommendedName>
</protein>
<gene>
    <name evidence="1" type="ORF">LTR97_012579</name>
</gene>
<name>A0AAN7VY36_9PEZI</name>
<dbReference type="Proteomes" id="UP001310594">
    <property type="component" value="Unassembled WGS sequence"/>
</dbReference>
<dbReference type="AlphaFoldDB" id="A0AAN7VY36"/>
<sequence>MAQIYKDAWRVCVWLGDMECETTAQKIISWGLRPPTSLLNRWHGADESPRWVSAYATWCIHILCASIMDSLQATTPQWHTRVWIFQEAQMARRVLWCFGPFQDECVPAQFLRLMETPKSVSTINDPGMSYEFCSLDGFAAYWSLAHRLRQSYCPDIISAHTAFGERSHSLLEAATATATMDAADERDKIYSLLGVITAPEAQLIQPDYSKSCADTFIEATFASIKGSNDLEVFRFLAAGPRVAPEIPPPILELPTWAFNFSSEALGSDTFHSITDWRALPAVDRQSLPPLCPILDMGSRHLKLTGVVLDTIDQTRSIMHATQLQSTGAMNELSTWVDTLLSGLPSSNASGTFHNARGTTVQRLPYNDIHLLRRSLREECSSLIDTLSQRSTDRERESLGTLIDAIFTWWDLNFRSPKVRPADCSDSEIGVPCSFLRLWTGDDPMRLFRTTGKFLGLLDGRCEPGDVVTLFRGSRLPVVLRPCGQQWQVLGVAYVHGVAGDELRQLSGDGITSDAQVFTLC</sequence>
<accession>A0AAN7VY36</accession>